<keyword evidence="1" id="KW-0474">Menaquinone biosynthesis</keyword>
<evidence type="ECO:0000313" key="6">
    <source>
        <dbReference type="Proteomes" id="UP001162780"/>
    </source>
</evidence>
<proteinExistence type="predicted"/>
<dbReference type="PANTHER" id="PTHR43591">
    <property type="entry name" value="METHYLTRANSFERASE"/>
    <property type="match status" value="1"/>
</dbReference>
<organism evidence="5 6">
    <name type="scientific">Methylomonas rapida</name>
    <dbReference type="NCBI Taxonomy" id="2963939"/>
    <lineage>
        <taxon>Bacteria</taxon>
        <taxon>Pseudomonadati</taxon>
        <taxon>Pseudomonadota</taxon>
        <taxon>Gammaproteobacteria</taxon>
        <taxon>Methylococcales</taxon>
        <taxon>Methylococcaceae</taxon>
        <taxon>Methylomonas</taxon>
    </lineage>
</organism>
<dbReference type="EC" id="2.1.1.-" evidence="5"/>
<evidence type="ECO:0000256" key="4">
    <source>
        <dbReference type="ARBA" id="ARBA00022691"/>
    </source>
</evidence>
<keyword evidence="6" id="KW-1185">Reference proteome</keyword>
<evidence type="ECO:0000256" key="1">
    <source>
        <dbReference type="ARBA" id="ARBA00022428"/>
    </source>
</evidence>
<accession>A0ABY7GIP7</accession>
<gene>
    <name evidence="5" type="ORF">NM686_016585</name>
</gene>
<dbReference type="CDD" id="cd02440">
    <property type="entry name" value="AdoMet_MTases"/>
    <property type="match status" value="1"/>
</dbReference>
<dbReference type="EMBL" id="CP113517">
    <property type="protein sequence ID" value="WAR43973.1"/>
    <property type="molecule type" value="Genomic_DNA"/>
</dbReference>
<protein>
    <submittedName>
        <fullName evidence="5">Class I SAM-dependent methyltransferase</fullName>
        <ecNumber evidence="5">2.1.1.-</ecNumber>
    </submittedName>
</protein>
<dbReference type="RefSeq" id="WP_255188962.1">
    <property type="nucleotide sequence ID" value="NZ_CP113517.1"/>
</dbReference>
<dbReference type="GO" id="GO:0032259">
    <property type="term" value="P:methylation"/>
    <property type="evidence" value="ECO:0007669"/>
    <property type="project" value="UniProtKB-KW"/>
</dbReference>
<dbReference type="GO" id="GO:0008168">
    <property type="term" value="F:methyltransferase activity"/>
    <property type="evidence" value="ECO:0007669"/>
    <property type="project" value="UniProtKB-KW"/>
</dbReference>
<dbReference type="InterPro" id="IPR004033">
    <property type="entry name" value="UbiE/COQ5_MeTrFase"/>
</dbReference>
<evidence type="ECO:0000256" key="3">
    <source>
        <dbReference type="ARBA" id="ARBA00022679"/>
    </source>
</evidence>
<dbReference type="PANTHER" id="PTHR43591:SF24">
    <property type="entry name" value="2-METHOXY-6-POLYPRENYL-1,4-BENZOQUINOL METHYLASE, MITOCHONDRIAL"/>
    <property type="match status" value="1"/>
</dbReference>
<dbReference type="Proteomes" id="UP001162780">
    <property type="component" value="Chromosome"/>
</dbReference>
<dbReference type="Gene3D" id="3.40.50.150">
    <property type="entry name" value="Vaccinia Virus protein VP39"/>
    <property type="match status" value="1"/>
</dbReference>
<keyword evidence="4" id="KW-0949">S-adenosyl-L-methionine</keyword>
<dbReference type="InterPro" id="IPR029063">
    <property type="entry name" value="SAM-dependent_MTases_sf"/>
</dbReference>
<name>A0ABY7GIP7_9GAMM</name>
<dbReference type="PROSITE" id="PS51608">
    <property type="entry name" value="SAM_MT_UBIE"/>
    <property type="match status" value="1"/>
</dbReference>
<dbReference type="Pfam" id="PF01209">
    <property type="entry name" value="Ubie_methyltran"/>
    <property type="match status" value="1"/>
</dbReference>
<sequence length="272" mass="30338">MNPHQEAKTKAAMTYNAAADHFDHPVSSFWHRFGRRTIERLDLQAGERVLDVCSGSGGSALPAADRVGADGYVVATDLAGRLIDLARAKAEAQGLANIEFRIDDMLALGYPDHSFDAVVCVFGIFFVPDMSEAARELWRMVKPGGRLAITTWGPNLFEPANGAFWDSIERERPDLHRAFNPWDRISEPEGLRQMLAEAGVHNVDILAESDTHPLNEPEDWWKIAMGSGYRGTLEQLNIDAFEQVRQSNLSRLFEKRVTAIETNVIYAIATKK</sequence>
<keyword evidence="2 5" id="KW-0489">Methyltransferase</keyword>
<dbReference type="SUPFAM" id="SSF53335">
    <property type="entry name" value="S-adenosyl-L-methionine-dependent methyltransferases"/>
    <property type="match status" value="1"/>
</dbReference>
<reference evidence="5" key="1">
    <citation type="submission" date="2022-11" db="EMBL/GenBank/DDBJ databases">
        <title>Methylomonas rapida sp. nov., Carotenoid-Producing Obligate Methanotrophs with High Growth Characteristics and Biotechnological Potential.</title>
        <authorList>
            <person name="Tikhonova E.N."/>
            <person name="Suleimanov R.Z."/>
            <person name="Miroshnikov K."/>
            <person name="Oshkin I.Y."/>
            <person name="Belova S.E."/>
            <person name="Danilova O.V."/>
            <person name="Ashikhmin A."/>
            <person name="Konopkin A."/>
            <person name="But S.Y."/>
            <person name="Khmelenina V.N."/>
            <person name="Kuznetsov N."/>
            <person name="Pimenov N.V."/>
            <person name="Dedysh S.N."/>
        </authorList>
    </citation>
    <scope>NUCLEOTIDE SEQUENCE</scope>
    <source>
        <strain evidence="5">MP1</strain>
    </source>
</reference>
<evidence type="ECO:0000256" key="2">
    <source>
        <dbReference type="ARBA" id="ARBA00022603"/>
    </source>
</evidence>
<evidence type="ECO:0000313" key="5">
    <source>
        <dbReference type="EMBL" id="WAR43973.1"/>
    </source>
</evidence>
<keyword evidence="3 5" id="KW-0808">Transferase</keyword>